<gene>
    <name evidence="2" type="ORF">glysoja_029363</name>
</gene>
<evidence type="ECO:0000256" key="1">
    <source>
        <dbReference type="SAM" id="MobiDB-lite"/>
    </source>
</evidence>
<dbReference type="PANTHER" id="PTHR34059:SF1">
    <property type="entry name" value="EXPRESSED PROTEIN"/>
    <property type="match status" value="1"/>
</dbReference>
<feature type="region of interest" description="Disordered" evidence="1">
    <location>
        <begin position="38"/>
        <end position="66"/>
    </location>
</feature>
<reference evidence="2" key="1">
    <citation type="submission" date="2014-07" db="EMBL/GenBank/DDBJ databases">
        <title>Identification of a novel salt tolerance gene in wild soybean by whole-genome sequencing.</title>
        <authorList>
            <person name="Lam H.-M."/>
            <person name="Qi X."/>
            <person name="Li M.-W."/>
            <person name="Liu X."/>
            <person name="Xie M."/>
            <person name="Ni M."/>
            <person name="Xu X."/>
        </authorList>
    </citation>
    <scope>NUCLEOTIDE SEQUENCE [LARGE SCALE GENOMIC DNA]</scope>
    <source>
        <tissue evidence="2">Root</tissue>
    </source>
</reference>
<evidence type="ECO:0000313" key="2">
    <source>
        <dbReference type="EMBL" id="KHN28536.1"/>
    </source>
</evidence>
<dbReference type="EMBL" id="KN652614">
    <property type="protein sequence ID" value="KHN28536.1"/>
    <property type="molecule type" value="Genomic_DNA"/>
</dbReference>
<dbReference type="AlphaFoldDB" id="A0A0B2R338"/>
<dbReference type="Proteomes" id="UP000053555">
    <property type="component" value="Unassembled WGS sequence"/>
</dbReference>
<proteinExistence type="predicted"/>
<protein>
    <submittedName>
        <fullName evidence="2">Uncharacterized protein</fullName>
    </submittedName>
</protein>
<feature type="compositionally biased region" description="Acidic residues" evidence="1">
    <location>
        <begin position="265"/>
        <end position="281"/>
    </location>
</feature>
<sequence>MKKRDIGHQSVSLENKTGDSTVLKIGDSAKVVIKQDMKGRRHKYGFNNNKREKAQKKRVVDDETGDKHQLDEVSSFFEDEGESPVKSDEIKVQTWSSQHYRNEPVVVVVAPRLQKYSSFDDQSGEQPLLLPIQSLKSRLSEEDIDVQSLSTTFKRFSSNSNRNAEVEADVVDTDVQSLNRGFGEEEGLLQVLSSTTSATNNVLEISVHEAKRSFTSERTTPVGKKSHEENKSKQGTLFRNNKFMGHASVPLVSQPAEKESLLVESNDDDDDDDIETEDQDVEGGRTVAQNNDRGKGPLVIGGES</sequence>
<accession>A0A0B2R338</accession>
<organism evidence="2">
    <name type="scientific">Glycine soja</name>
    <name type="common">Wild soybean</name>
    <dbReference type="NCBI Taxonomy" id="3848"/>
    <lineage>
        <taxon>Eukaryota</taxon>
        <taxon>Viridiplantae</taxon>
        <taxon>Streptophyta</taxon>
        <taxon>Embryophyta</taxon>
        <taxon>Tracheophyta</taxon>
        <taxon>Spermatophyta</taxon>
        <taxon>Magnoliopsida</taxon>
        <taxon>eudicotyledons</taxon>
        <taxon>Gunneridae</taxon>
        <taxon>Pentapetalae</taxon>
        <taxon>rosids</taxon>
        <taxon>fabids</taxon>
        <taxon>Fabales</taxon>
        <taxon>Fabaceae</taxon>
        <taxon>Papilionoideae</taxon>
        <taxon>50 kb inversion clade</taxon>
        <taxon>NPAAA clade</taxon>
        <taxon>indigoferoid/millettioid clade</taxon>
        <taxon>Phaseoleae</taxon>
        <taxon>Glycine</taxon>
        <taxon>Glycine subgen. Soja</taxon>
    </lineage>
</organism>
<feature type="region of interest" description="Disordered" evidence="1">
    <location>
        <begin position="213"/>
        <end position="304"/>
    </location>
</feature>
<name>A0A0B2R338_GLYSO</name>
<dbReference type="PANTHER" id="PTHR34059">
    <property type="entry name" value="EXPRESSED PROTEIN"/>
    <property type="match status" value="1"/>
</dbReference>